<feature type="transmembrane region" description="Helical" evidence="1">
    <location>
        <begin position="42"/>
        <end position="66"/>
    </location>
</feature>
<gene>
    <name evidence="2" type="ORF">SAMN04487946_103140</name>
</gene>
<feature type="transmembrane region" description="Helical" evidence="1">
    <location>
        <begin position="12"/>
        <end position="30"/>
    </location>
</feature>
<reference evidence="3" key="1">
    <citation type="submission" date="2016-10" db="EMBL/GenBank/DDBJ databases">
        <authorList>
            <person name="Varghese N."/>
            <person name="Submissions S."/>
        </authorList>
    </citation>
    <scope>NUCLEOTIDE SEQUENCE [LARGE SCALE GENOMIC DNA]</scope>
    <source>
        <strain evidence="3">CGMCC 1.10118</strain>
    </source>
</reference>
<dbReference type="AlphaFoldDB" id="A0A1H3F4H8"/>
<name>A0A1H3F4H8_9EURY</name>
<sequence length="142" mass="14934">MALPRPLPDEFRLWYLLDVAAFVVGVWTWLQQSSTPAADLLALDPFVVSVATVSGLLAVFILRVTVGNLWGYAVEYANAGGEWTDLPFLATLGIGVAAGIATYVVTASLGAAAWTAFWAFVFGAIGVGVVVHLAAGYRESSA</sequence>
<evidence type="ECO:0000256" key="1">
    <source>
        <dbReference type="SAM" id="Phobius"/>
    </source>
</evidence>
<keyword evidence="1" id="KW-0472">Membrane</keyword>
<dbReference type="Proteomes" id="UP000199170">
    <property type="component" value="Unassembled WGS sequence"/>
</dbReference>
<keyword evidence="1" id="KW-0812">Transmembrane</keyword>
<feature type="transmembrane region" description="Helical" evidence="1">
    <location>
        <begin position="86"/>
        <end position="105"/>
    </location>
</feature>
<protein>
    <submittedName>
        <fullName evidence="2">Uncharacterized protein</fullName>
    </submittedName>
</protein>
<keyword evidence="3" id="KW-1185">Reference proteome</keyword>
<keyword evidence="1" id="KW-1133">Transmembrane helix</keyword>
<organism evidence="2 3">
    <name type="scientific">Halobellus clavatus</name>
    <dbReference type="NCBI Taxonomy" id="660517"/>
    <lineage>
        <taxon>Archaea</taxon>
        <taxon>Methanobacteriati</taxon>
        <taxon>Methanobacteriota</taxon>
        <taxon>Stenosarchaea group</taxon>
        <taxon>Halobacteria</taxon>
        <taxon>Halobacteriales</taxon>
        <taxon>Haloferacaceae</taxon>
        <taxon>Halobellus</taxon>
    </lineage>
</organism>
<proteinExistence type="predicted"/>
<accession>A0A1H3F4H8</accession>
<dbReference type="RefSeq" id="WP_089766406.1">
    <property type="nucleotide sequence ID" value="NZ_FNPB01000003.1"/>
</dbReference>
<evidence type="ECO:0000313" key="3">
    <source>
        <dbReference type="Proteomes" id="UP000199170"/>
    </source>
</evidence>
<evidence type="ECO:0000313" key="2">
    <source>
        <dbReference type="EMBL" id="SDX85825.1"/>
    </source>
</evidence>
<feature type="transmembrane region" description="Helical" evidence="1">
    <location>
        <begin position="117"/>
        <end position="137"/>
    </location>
</feature>
<dbReference type="EMBL" id="FNPB01000003">
    <property type="protein sequence ID" value="SDX85825.1"/>
    <property type="molecule type" value="Genomic_DNA"/>
</dbReference>
<dbReference type="OrthoDB" id="307153at2157"/>